<dbReference type="AlphaFoldDB" id="A0A6A4TFR2"/>
<gene>
    <name evidence="1" type="ORF">F2P81_004605</name>
</gene>
<evidence type="ECO:0000313" key="1">
    <source>
        <dbReference type="EMBL" id="KAF0043268.1"/>
    </source>
</evidence>
<protein>
    <submittedName>
        <fullName evidence="1">Uncharacterized protein</fullName>
    </submittedName>
</protein>
<dbReference type="EMBL" id="VEVO01000004">
    <property type="protein sequence ID" value="KAF0043268.1"/>
    <property type="molecule type" value="Genomic_DNA"/>
</dbReference>
<reference evidence="1 2" key="1">
    <citation type="submission" date="2019-06" db="EMBL/GenBank/DDBJ databases">
        <title>Draft genomes of female and male turbot (Scophthalmus maximus).</title>
        <authorList>
            <person name="Xu H."/>
            <person name="Xu X.-W."/>
            <person name="Shao C."/>
            <person name="Chen S."/>
        </authorList>
    </citation>
    <scope>NUCLEOTIDE SEQUENCE [LARGE SCALE GENOMIC DNA]</scope>
    <source>
        <strain evidence="1">Ysfricsl-2016a</strain>
        <tissue evidence="1">Blood</tissue>
    </source>
</reference>
<name>A0A6A4TFR2_SCOMX</name>
<comment type="caution">
    <text evidence="1">The sequence shown here is derived from an EMBL/GenBank/DDBJ whole genome shotgun (WGS) entry which is preliminary data.</text>
</comment>
<accession>A0A6A4TFR2</accession>
<evidence type="ECO:0000313" key="2">
    <source>
        <dbReference type="Proteomes" id="UP000438429"/>
    </source>
</evidence>
<dbReference type="Proteomes" id="UP000438429">
    <property type="component" value="Unassembled WGS sequence"/>
</dbReference>
<organism evidence="1 2">
    <name type="scientific">Scophthalmus maximus</name>
    <name type="common">Turbot</name>
    <name type="synonym">Psetta maxima</name>
    <dbReference type="NCBI Taxonomy" id="52904"/>
    <lineage>
        <taxon>Eukaryota</taxon>
        <taxon>Metazoa</taxon>
        <taxon>Chordata</taxon>
        <taxon>Craniata</taxon>
        <taxon>Vertebrata</taxon>
        <taxon>Euteleostomi</taxon>
        <taxon>Actinopterygii</taxon>
        <taxon>Neopterygii</taxon>
        <taxon>Teleostei</taxon>
        <taxon>Neoteleostei</taxon>
        <taxon>Acanthomorphata</taxon>
        <taxon>Carangaria</taxon>
        <taxon>Pleuronectiformes</taxon>
        <taxon>Pleuronectoidei</taxon>
        <taxon>Scophthalmidae</taxon>
        <taxon>Scophthalmus</taxon>
    </lineage>
</organism>
<proteinExistence type="predicted"/>
<sequence length="82" mass="9249">MLVIASLKYQIHSTRTVEKLWLPLLLRQAPAPPFHKHKGAWHEAVIIRGHVCSHVYNGDGNTAACRSMKGDEQQPYANEMLS</sequence>